<gene>
    <name evidence="2" type="ORF">CCMP2556_LOCUS41342</name>
</gene>
<accession>A0ABP0QDM3</accession>
<evidence type="ECO:0000313" key="3">
    <source>
        <dbReference type="Proteomes" id="UP001642484"/>
    </source>
</evidence>
<organism evidence="2 3">
    <name type="scientific">Durusdinium trenchii</name>
    <dbReference type="NCBI Taxonomy" id="1381693"/>
    <lineage>
        <taxon>Eukaryota</taxon>
        <taxon>Sar</taxon>
        <taxon>Alveolata</taxon>
        <taxon>Dinophyceae</taxon>
        <taxon>Suessiales</taxon>
        <taxon>Symbiodiniaceae</taxon>
        <taxon>Durusdinium</taxon>
    </lineage>
</organism>
<dbReference type="EMBL" id="CAXAMN010024252">
    <property type="protein sequence ID" value="CAK9085106.1"/>
    <property type="molecule type" value="Genomic_DNA"/>
</dbReference>
<feature type="compositionally biased region" description="Acidic residues" evidence="1">
    <location>
        <begin position="23"/>
        <end position="91"/>
    </location>
</feature>
<feature type="region of interest" description="Disordered" evidence="1">
    <location>
        <begin position="287"/>
        <end position="324"/>
    </location>
</feature>
<comment type="caution">
    <text evidence="2">The sequence shown here is derived from an EMBL/GenBank/DDBJ whole genome shotgun (WGS) entry which is preliminary data.</text>
</comment>
<protein>
    <submittedName>
        <fullName evidence="2">Uncharacterized protein</fullName>
    </submittedName>
</protein>
<sequence>MGDDEDVDFDRLMDELMALPDSCEAEARDEAEEENEEGSMEEEEEDQDDEEEDKGQEDEEDKWQEDGEEILDEEEDDGQDELEEGDSDSEEGPAKELHPESSSLDSDEELSSECASSEEDEEASEDQTEAPVPADGADDGSEPKLLNSNLPDKIKGVTNKADWEKFGRECSNRKKFPVKLTEHLQRNKNDLFNLWMSCGKSLDRVAVEVERRVENVNRFRSGREGMKARDIRSKYPEPKATQLIEMLRKKNMWYWDEDFPEDEEEIYYYCGRAKRVDVDNITSERMSLRAKGRPDQETLATLTGDHGPLNAGALPAADSAHPDGEKSLWEAMTKRDVAKPKPRPKEKDPAAEVVVPKTLKEMASDSMGEALGRGAEARKMALSLKHVTYGGELHSKLMEFSNTMETLYHQFHELGSKGRFDEPKAKQLIAKTADHLKWWEKAKVGPLKKGFAF</sequence>
<feature type="region of interest" description="Disordered" evidence="1">
    <location>
        <begin position="1"/>
        <end position="153"/>
    </location>
</feature>
<evidence type="ECO:0000256" key="1">
    <source>
        <dbReference type="SAM" id="MobiDB-lite"/>
    </source>
</evidence>
<proteinExistence type="predicted"/>
<feature type="compositionally biased region" description="Acidic residues" evidence="1">
    <location>
        <begin position="105"/>
        <end position="128"/>
    </location>
</feature>
<evidence type="ECO:0000313" key="2">
    <source>
        <dbReference type="EMBL" id="CAK9085106.1"/>
    </source>
</evidence>
<reference evidence="2 3" key="1">
    <citation type="submission" date="2024-02" db="EMBL/GenBank/DDBJ databases">
        <authorList>
            <person name="Chen Y."/>
            <person name="Shah S."/>
            <person name="Dougan E. K."/>
            <person name="Thang M."/>
            <person name="Chan C."/>
        </authorList>
    </citation>
    <scope>NUCLEOTIDE SEQUENCE [LARGE SCALE GENOMIC DNA]</scope>
</reference>
<name>A0ABP0QDM3_9DINO</name>
<keyword evidence="3" id="KW-1185">Reference proteome</keyword>
<dbReference type="Proteomes" id="UP001642484">
    <property type="component" value="Unassembled WGS sequence"/>
</dbReference>